<dbReference type="InterPro" id="IPR024473">
    <property type="entry name" value="Transposases_IS4_N"/>
</dbReference>
<sequence length="54" mass="5904">MRLSRALALTHEIASTAHALDGFGELLDPELVRSAFETAGVATLRKRRLPLEAM</sequence>
<evidence type="ECO:0000259" key="1">
    <source>
        <dbReference type="Pfam" id="PF13006"/>
    </source>
</evidence>
<name>A0A1G9Q8X9_9PSED</name>
<reference evidence="2 3" key="1">
    <citation type="submission" date="2016-10" db="EMBL/GenBank/DDBJ databases">
        <authorList>
            <person name="de Groot N.N."/>
        </authorList>
    </citation>
    <scope>NUCLEOTIDE SEQUENCE [LARGE SCALE GENOMIC DNA]</scope>
    <source>
        <strain evidence="2 3">JCM 21544</strain>
    </source>
</reference>
<proteinExistence type="predicted"/>
<keyword evidence="3" id="KW-1185">Reference proteome</keyword>
<dbReference type="Pfam" id="PF13006">
    <property type="entry name" value="Nterm_IS4"/>
    <property type="match status" value="1"/>
</dbReference>
<gene>
    <name evidence="2" type="ORF">SAMN05216186_14714</name>
</gene>
<dbReference type="Proteomes" id="UP000198706">
    <property type="component" value="Unassembled WGS sequence"/>
</dbReference>
<feature type="domain" description="Transposase IS4 N-terminal" evidence="1">
    <location>
        <begin position="20"/>
        <end position="54"/>
    </location>
</feature>
<organism evidence="2 3">
    <name type="scientific">Pseudomonas indica</name>
    <dbReference type="NCBI Taxonomy" id="137658"/>
    <lineage>
        <taxon>Bacteria</taxon>
        <taxon>Pseudomonadati</taxon>
        <taxon>Pseudomonadota</taxon>
        <taxon>Gammaproteobacteria</taxon>
        <taxon>Pseudomonadales</taxon>
        <taxon>Pseudomonadaceae</taxon>
        <taxon>Pseudomonas</taxon>
    </lineage>
</organism>
<evidence type="ECO:0000313" key="2">
    <source>
        <dbReference type="EMBL" id="SDM07476.1"/>
    </source>
</evidence>
<evidence type="ECO:0000313" key="3">
    <source>
        <dbReference type="Proteomes" id="UP000198706"/>
    </source>
</evidence>
<protein>
    <submittedName>
        <fullName evidence="2">Insertion element 4 transposase N-terminal</fullName>
    </submittedName>
</protein>
<feature type="non-terminal residue" evidence="2">
    <location>
        <position position="54"/>
    </location>
</feature>
<dbReference type="AlphaFoldDB" id="A0A1G9Q8X9"/>
<accession>A0A1G9Q8X9</accession>
<dbReference type="EMBL" id="FNFD01000047">
    <property type="protein sequence ID" value="SDM07476.1"/>
    <property type="molecule type" value="Genomic_DNA"/>
</dbReference>
<dbReference type="RefSeq" id="WP_212633113.1">
    <property type="nucleotide sequence ID" value="NZ_FNFD01000047.1"/>
</dbReference>